<gene>
    <name evidence="2" type="ORF">NCTC11636_01210</name>
</gene>
<feature type="compositionally biased region" description="Low complexity" evidence="1">
    <location>
        <begin position="141"/>
        <end position="190"/>
    </location>
</feature>
<evidence type="ECO:0000313" key="2">
    <source>
        <dbReference type="EMBL" id="VEG27871.1"/>
    </source>
</evidence>
<dbReference type="KEGG" id="ahw:NCTC11636_01210"/>
<feature type="region of interest" description="Disordered" evidence="1">
    <location>
        <begin position="141"/>
        <end position="198"/>
    </location>
</feature>
<accession>A0A448HGC8</accession>
<reference evidence="2 3" key="1">
    <citation type="submission" date="2018-12" db="EMBL/GenBank/DDBJ databases">
        <authorList>
            <consortium name="Pathogen Informatics"/>
        </authorList>
    </citation>
    <scope>NUCLEOTIDE SEQUENCE [LARGE SCALE GENOMIC DNA]</scope>
    <source>
        <strain evidence="2 3">NCTC11636</strain>
    </source>
</reference>
<keyword evidence="3" id="KW-1185">Reference proteome</keyword>
<dbReference type="Proteomes" id="UP000266895">
    <property type="component" value="Chromosome"/>
</dbReference>
<evidence type="ECO:0000313" key="3">
    <source>
        <dbReference type="Proteomes" id="UP000266895"/>
    </source>
</evidence>
<dbReference type="EMBL" id="LR134350">
    <property type="protein sequence ID" value="VEG27871.1"/>
    <property type="molecule type" value="Genomic_DNA"/>
</dbReference>
<dbReference type="AlphaFoldDB" id="A0A448HGC8"/>
<evidence type="ECO:0008006" key="4">
    <source>
        <dbReference type="Google" id="ProtNLM"/>
    </source>
</evidence>
<organism evidence="2 3">
    <name type="scientific">Actinomyces howellii</name>
    <dbReference type="NCBI Taxonomy" id="52771"/>
    <lineage>
        <taxon>Bacteria</taxon>
        <taxon>Bacillati</taxon>
        <taxon>Actinomycetota</taxon>
        <taxon>Actinomycetes</taxon>
        <taxon>Actinomycetales</taxon>
        <taxon>Actinomycetaceae</taxon>
        <taxon>Actinomyces</taxon>
    </lineage>
</organism>
<proteinExistence type="predicted"/>
<protein>
    <recommendedName>
        <fullName evidence="4">DUF4232 domain-containing protein</fullName>
    </recommendedName>
</protein>
<evidence type="ECO:0000256" key="1">
    <source>
        <dbReference type="SAM" id="MobiDB-lite"/>
    </source>
</evidence>
<sequence length="228" mass="22153">MGTGVAVVAGLAYGLIAGALWVRDTIRDQDAAEEVGSAPTTYPAPTACRAADLDITVTVPETVATGAGMVIELAVVNSGAEPCLLDVGAQNLGAVITSGDHTVWTSTACAAGAPSRVLLVDAGDSTSTSLTWDGLSTDPACTGEAAAAPSAAASDGTTGSAADPATDAATDPASGSATDAAGDGATDGSTEPAAEVVADPRLATAGTYRVRIQVGGQDATSDQVFVVE</sequence>
<name>A0A448HGC8_9ACTO</name>